<feature type="region of interest" description="Disordered" evidence="1">
    <location>
        <begin position="207"/>
        <end position="230"/>
    </location>
</feature>
<dbReference type="Proteomes" id="UP000235836">
    <property type="component" value="Unassembled WGS sequence"/>
</dbReference>
<reference evidence="2 3" key="1">
    <citation type="submission" date="2017-09" db="EMBL/GenBank/DDBJ databases">
        <title>Bacterial strain isolated from the female urinary microbiota.</title>
        <authorList>
            <person name="Thomas-White K."/>
            <person name="Kumar N."/>
            <person name="Forster S."/>
            <person name="Putonti C."/>
            <person name="Lawley T."/>
            <person name="Wolfe A.J."/>
        </authorList>
    </citation>
    <scope>NUCLEOTIDE SEQUENCE [LARGE SCALE GENOMIC DNA]</scope>
    <source>
        <strain evidence="2 3">UMB0792</strain>
    </source>
</reference>
<keyword evidence="3" id="KW-1185">Reference proteome</keyword>
<comment type="caution">
    <text evidence="2">The sequence shown here is derived from an EMBL/GenBank/DDBJ whole genome shotgun (WGS) entry which is preliminary data.</text>
</comment>
<sequence>TQFLDARHPVNLAEVNTYLAEYRQVYNERRRHQSLLVGKMHITPRQAFDTFPKAPSPTQPLDPDQIWARVVAYNQAHNPQAVPDMLNGPAEAATSHEANTDDMAAQQGIPSTDTPTLTVPTTHSTNYWGIPDQLCVSKDGVVRVCGFGLYIGLRFKNRRLYSTVTVDNIAEFYTAHDGEFLFSVPLPITLSHRPPGGQVNINLVEGMKHRQPPQMNPKLSKPRPKRRLQP</sequence>
<proteinExistence type="predicted"/>
<dbReference type="EMBL" id="PNHG01000020">
    <property type="protein sequence ID" value="PMC63628.1"/>
    <property type="molecule type" value="Genomic_DNA"/>
</dbReference>
<name>A0A2N6T2R4_9CORY</name>
<organism evidence="2 3">
    <name type="scientific">Corynebacterium tuscaniense</name>
    <dbReference type="NCBI Taxonomy" id="302449"/>
    <lineage>
        <taxon>Bacteria</taxon>
        <taxon>Bacillati</taxon>
        <taxon>Actinomycetota</taxon>
        <taxon>Actinomycetes</taxon>
        <taxon>Mycobacteriales</taxon>
        <taxon>Corynebacteriaceae</taxon>
        <taxon>Corynebacterium</taxon>
    </lineage>
</organism>
<evidence type="ECO:0000313" key="3">
    <source>
        <dbReference type="Proteomes" id="UP000235836"/>
    </source>
</evidence>
<feature type="non-terminal residue" evidence="2">
    <location>
        <position position="1"/>
    </location>
</feature>
<feature type="compositionally biased region" description="Basic residues" evidence="1">
    <location>
        <begin position="220"/>
        <end position="230"/>
    </location>
</feature>
<protein>
    <submittedName>
        <fullName evidence="2">Transposase</fullName>
    </submittedName>
</protein>
<evidence type="ECO:0000313" key="2">
    <source>
        <dbReference type="EMBL" id="PMC63628.1"/>
    </source>
</evidence>
<dbReference type="AlphaFoldDB" id="A0A2N6T2R4"/>
<accession>A0A2N6T2R4</accession>
<evidence type="ECO:0000256" key="1">
    <source>
        <dbReference type="SAM" id="MobiDB-lite"/>
    </source>
</evidence>
<gene>
    <name evidence="2" type="ORF">CJ203_09935</name>
</gene>